<dbReference type="Proteomes" id="UP000275408">
    <property type="component" value="Unassembled WGS sequence"/>
</dbReference>
<evidence type="ECO:0000313" key="1">
    <source>
        <dbReference type="EMBL" id="RMX43398.1"/>
    </source>
</evidence>
<sequence>MDVFDPDYLHPPPPQDKRSLEELTKNWLANNHVDIELELAKKFYLLEEKTKSDGTKITCLSSSVRIEHFRDPNFNLWKSTDDLWRIVDIQWNVVAGRYVRFYSYVNWYFSGLDEKIYHTYADPKRTLFVYTDLTQTQIVGGTETDLLREVSFTNNEKGKYLFEPLHLQYLPIRKNVFDSVKVGISETDGSQVNFKDRQTILTINFRRSGHGSSEMSI</sequence>
<organism evidence="1 2">
    <name type="scientific">Pocillopora damicornis</name>
    <name type="common">Cauliflower coral</name>
    <name type="synonym">Millepora damicornis</name>
    <dbReference type="NCBI Taxonomy" id="46731"/>
    <lineage>
        <taxon>Eukaryota</taxon>
        <taxon>Metazoa</taxon>
        <taxon>Cnidaria</taxon>
        <taxon>Anthozoa</taxon>
        <taxon>Hexacorallia</taxon>
        <taxon>Scleractinia</taxon>
        <taxon>Astrocoeniina</taxon>
        <taxon>Pocilloporidae</taxon>
        <taxon>Pocillopora</taxon>
    </lineage>
</organism>
<proteinExistence type="predicted"/>
<name>A0A3M6TQ58_POCDA</name>
<gene>
    <name evidence="1" type="ORF">pdam_00022680</name>
</gene>
<protein>
    <submittedName>
        <fullName evidence="1">Uncharacterized protein</fullName>
    </submittedName>
</protein>
<comment type="caution">
    <text evidence="1">The sequence shown here is derived from an EMBL/GenBank/DDBJ whole genome shotgun (WGS) entry which is preliminary data.</text>
</comment>
<reference evidence="1 2" key="1">
    <citation type="journal article" date="2018" name="Sci. Rep.">
        <title>Comparative analysis of the Pocillopora damicornis genome highlights role of immune system in coral evolution.</title>
        <authorList>
            <person name="Cunning R."/>
            <person name="Bay R.A."/>
            <person name="Gillette P."/>
            <person name="Baker A.C."/>
            <person name="Traylor-Knowles N."/>
        </authorList>
    </citation>
    <scope>NUCLEOTIDE SEQUENCE [LARGE SCALE GENOMIC DNA]</scope>
    <source>
        <strain evidence="1">RSMAS</strain>
        <tissue evidence="1">Whole animal</tissue>
    </source>
</reference>
<keyword evidence="2" id="KW-1185">Reference proteome</keyword>
<dbReference type="EMBL" id="RCHS01003203">
    <property type="protein sequence ID" value="RMX43398.1"/>
    <property type="molecule type" value="Genomic_DNA"/>
</dbReference>
<dbReference type="AlphaFoldDB" id="A0A3M6TQ58"/>
<evidence type="ECO:0000313" key="2">
    <source>
        <dbReference type="Proteomes" id="UP000275408"/>
    </source>
</evidence>
<accession>A0A3M6TQ58</accession>